<dbReference type="PANTHER" id="PTHR35871:SF1">
    <property type="entry name" value="CXC1-LIKE CYSTEINE CLUSTER ASSOCIATED WITH KDZ TRANSPOSASES DOMAIN-CONTAINING PROTEIN"/>
    <property type="match status" value="1"/>
</dbReference>
<dbReference type="EMBL" id="CAJVPY010031199">
    <property type="protein sequence ID" value="CAG8796268.1"/>
    <property type="molecule type" value="Genomic_DNA"/>
</dbReference>
<comment type="caution">
    <text evidence="1">The sequence shown here is derived from an EMBL/GenBank/DDBJ whole genome shotgun (WGS) entry which is preliminary data.</text>
</comment>
<accession>A0A9N9JXB9</accession>
<keyword evidence="2" id="KW-1185">Reference proteome</keyword>
<dbReference type="Proteomes" id="UP000789405">
    <property type="component" value="Unassembled WGS sequence"/>
</dbReference>
<sequence>DISIDNDRISNIISSNSDSETFESDSEVEIAEGYNIMFLGYLNNTIKQLEKEIRSNKHSEVIKAHLYTMLSYFRLVEHDYEKIKASIIVAEAAGKGVYHACCIRAWTVNYVKNGEFPSLRQGKHSKTWNELAKYVNKKILPRLCFDLSPTICVRTARKWLKVFGFEYSEVRKGMYMDRHEHADVVAYHERFLERMAEFEAYMIVFSSENMKEETKPDLIILSFW</sequence>
<reference evidence="1" key="1">
    <citation type="submission" date="2021-06" db="EMBL/GenBank/DDBJ databases">
        <authorList>
            <person name="Kallberg Y."/>
            <person name="Tangrot J."/>
            <person name="Rosling A."/>
        </authorList>
    </citation>
    <scope>NUCLEOTIDE SEQUENCE</scope>
    <source>
        <strain evidence="1">MA453B</strain>
    </source>
</reference>
<proteinExistence type="predicted"/>
<dbReference type="PANTHER" id="PTHR35871">
    <property type="entry name" value="EXPRESSED PROTEIN"/>
    <property type="match status" value="1"/>
</dbReference>
<dbReference type="OrthoDB" id="6511194at2759"/>
<name>A0A9N9JXB9_9GLOM</name>
<evidence type="ECO:0000313" key="2">
    <source>
        <dbReference type="Proteomes" id="UP000789405"/>
    </source>
</evidence>
<dbReference type="AlphaFoldDB" id="A0A9N9JXB9"/>
<protein>
    <submittedName>
        <fullName evidence="1">19209_t:CDS:1</fullName>
    </submittedName>
</protein>
<organism evidence="1 2">
    <name type="scientific">Dentiscutata erythropus</name>
    <dbReference type="NCBI Taxonomy" id="1348616"/>
    <lineage>
        <taxon>Eukaryota</taxon>
        <taxon>Fungi</taxon>
        <taxon>Fungi incertae sedis</taxon>
        <taxon>Mucoromycota</taxon>
        <taxon>Glomeromycotina</taxon>
        <taxon>Glomeromycetes</taxon>
        <taxon>Diversisporales</taxon>
        <taxon>Gigasporaceae</taxon>
        <taxon>Dentiscutata</taxon>
    </lineage>
</organism>
<feature type="non-terminal residue" evidence="1">
    <location>
        <position position="1"/>
    </location>
</feature>
<evidence type="ECO:0000313" key="1">
    <source>
        <dbReference type="EMBL" id="CAG8796268.1"/>
    </source>
</evidence>
<gene>
    <name evidence="1" type="ORF">DERYTH_LOCUS22447</name>
</gene>